<dbReference type="EMBL" id="AMQM01001688">
    <property type="status" value="NOT_ANNOTATED_CDS"/>
    <property type="molecule type" value="Genomic_DNA"/>
</dbReference>
<reference evidence="3" key="3">
    <citation type="submission" date="2015-06" db="UniProtKB">
        <authorList>
            <consortium name="EnsemblMetazoa"/>
        </authorList>
    </citation>
    <scope>IDENTIFICATION</scope>
</reference>
<evidence type="ECO:0000313" key="2">
    <source>
        <dbReference type="EMBL" id="ESN94631.1"/>
    </source>
</evidence>
<feature type="region of interest" description="Disordered" evidence="1">
    <location>
        <begin position="1"/>
        <end position="111"/>
    </location>
</feature>
<keyword evidence="4" id="KW-1185">Reference proteome</keyword>
<protein>
    <submittedName>
        <fullName evidence="2 3">Uncharacterized protein</fullName>
    </submittedName>
</protein>
<dbReference type="KEGG" id="hro:HELRODRAFT_164500"/>
<reference evidence="4" key="1">
    <citation type="submission" date="2012-12" db="EMBL/GenBank/DDBJ databases">
        <authorList>
            <person name="Hellsten U."/>
            <person name="Grimwood J."/>
            <person name="Chapman J.A."/>
            <person name="Shapiro H."/>
            <person name="Aerts A."/>
            <person name="Otillar R.P."/>
            <person name="Terry A.Y."/>
            <person name="Boore J.L."/>
            <person name="Simakov O."/>
            <person name="Marletaz F."/>
            <person name="Cho S.-J."/>
            <person name="Edsinger-Gonzales E."/>
            <person name="Havlak P."/>
            <person name="Kuo D.-H."/>
            <person name="Larsson T."/>
            <person name="Lv J."/>
            <person name="Arendt D."/>
            <person name="Savage R."/>
            <person name="Osoegawa K."/>
            <person name="de Jong P."/>
            <person name="Lindberg D.R."/>
            <person name="Seaver E.C."/>
            <person name="Weisblat D.A."/>
            <person name="Putnam N.H."/>
            <person name="Grigoriev I.V."/>
            <person name="Rokhsar D.S."/>
        </authorList>
    </citation>
    <scope>NUCLEOTIDE SEQUENCE</scope>
</reference>
<evidence type="ECO:0000313" key="4">
    <source>
        <dbReference type="Proteomes" id="UP000015101"/>
    </source>
</evidence>
<dbReference type="CTD" id="20200585"/>
<name>T1EVI5_HELRO</name>
<dbReference type="InParanoid" id="T1EVI5"/>
<reference evidence="2 4" key="2">
    <citation type="journal article" date="2013" name="Nature">
        <title>Insights into bilaterian evolution from three spiralian genomes.</title>
        <authorList>
            <person name="Simakov O."/>
            <person name="Marletaz F."/>
            <person name="Cho S.J."/>
            <person name="Edsinger-Gonzales E."/>
            <person name="Havlak P."/>
            <person name="Hellsten U."/>
            <person name="Kuo D.H."/>
            <person name="Larsson T."/>
            <person name="Lv J."/>
            <person name="Arendt D."/>
            <person name="Savage R."/>
            <person name="Osoegawa K."/>
            <person name="de Jong P."/>
            <person name="Grimwood J."/>
            <person name="Chapman J.A."/>
            <person name="Shapiro H."/>
            <person name="Aerts A."/>
            <person name="Otillar R.P."/>
            <person name="Terry A.Y."/>
            <person name="Boore J.L."/>
            <person name="Grigoriev I.V."/>
            <person name="Lindberg D.R."/>
            <person name="Seaver E.C."/>
            <person name="Weisblat D.A."/>
            <person name="Putnam N.H."/>
            <person name="Rokhsar D.S."/>
        </authorList>
    </citation>
    <scope>NUCLEOTIDE SEQUENCE</scope>
</reference>
<sequence length="124" mass="14452">MSSHKSFKIPESIKGRSYKTEVTSKNNYNIHLKNRPMENSRKRPLQISENQSKNAKIAKNIVGKTKKQKSPIKTNHDNAAPVKQNKDEKVEQKRSVDRGQGRRGHQVSKQEINEQLEDYFYIFN</sequence>
<gene>
    <name evidence="3" type="primary">20200585</name>
    <name evidence="2" type="ORF">HELRODRAFT_164500</name>
</gene>
<proteinExistence type="predicted"/>
<dbReference type="EMBL" id="KB097571">
    <property type="protein sequence ID" value="ESN94631.1"/>
    <property type="molecule type" value="Genomic_DNA"/>
</dbReference>
<evidence type="ECO:0000313" key="3">
    <source>
        <dbReference type="EnsemblMetazoa" id="HelroP164500"/>
    </source>
</evidence>
<organism evidence="3 4">
    <name type="scientific">Helobdella robusta</name>
    <name type="common">Californian leech</name>
    <dbReference type="NCBI Taxonomy" id="6412"/>
    <lineage>
        <taxon>Eukaryota</taxon>
        <taxon>Metazoa</taxon>
        <taxon>Spiralia</taxon>
        <taxon>Lophotrochozoa</taxon>
        <taxon>Annelida</taxon>
        <taxon>Clitellata</taxon>
        <taxon>Hirudinea</taxon>
        <taxon>Rhynchobdellida</taxon>
        <taxon>Glossiphoniidae</taxon>
        <taxon>Helobdella</taxon>
    </lineage>
</organism>
<dbReference type="AlphaFoldDB" id="T1EVI5"/>
<dbReference type="GeneID" id="20200585"/>
<feature type="compositionally biased region" description="Polar residues" evidence="1">
    <location>
        <begin position="20"/>
        <end position="29"/>
    </location>
</feature>
<evidence type="ECO:0000256" key="1">
    <source>
        <dbReference type="SAM" id="MobiDB-lite"/>
    </source>
</evidence>
<feature type="compositionally biased region" description="Basic and acidic residues" evidence="1">
    <location>
        <begin position="84"/>
        <end position="100"/>
    </location>
</feature>
<dbReference type="EnsemblMetazoa" id="HelroT164500">
    <property type="protein sequence ID" value="HelroP164500"/>
    <property type="gene ID" value="HelroG164500"/>
</dbReference>
<dbReference type="Proteomes" id="UP000015101">
    <property type="component" value="Unassembled WGS sequence"/>
</dbReference>
<accession>T1EVI5</accession>
<dbReference type="HOGENOM" id="CLU_2006388_0_0_1"/>
<dbReference type="RefSeq" id="XP_009027675.1">
    <property type="nucleotide sequence ID" value="XM_009029427.1"/>
</dbReference>